<evidence type="ECO:0000313" key="3">
    <source>
        <dbReference type="EMBL" id="KAF0687506.1"/>
    </source>
</evidence>
<feature type="compositionally biased region" description="Basic and acidic residues" evidence="1">
    <location>
        <begin position="1"/>
        <end position="10"/>
    </location>
</feature>
<dbReference type="InterPro" id="IPR037176">
    <property type="entry name" value="Osmotin/thaumatin-like_sf"/>
</dbReference>
<dbReference type="Proteomes" id="UP000332933">
    <property type="component" value="Unassembled WGS sequence"/>
</dbReference>
<feature type="compositionally biased region" description="Basic and acidic residues" evidence="1">
    <location>
        <begin position="31"/>
        <end position="40"/>
    </location>
</feature>
<dbReference type="AlphaFoldDB" id="A0A485LFP9"/>
<dbReference type="PANTHER" id="PTHR31737">
    <property type="entry name" value="PROTEIN TOS1"/>
    <property type="match status" value="1"/>
</dbReference>
<dbReference type="OrthoDB" id="67847at2759"/>
<dbReference type="EMBL" id="VJMH01006905">
    <property type="protein sequence ID" value="KAF0687506.1"/>
    <property type="molecule type" value="Genomic_DNA"/>
</dbReference>
<protein>
    <submittedName>
        <fullName evidence="4">Aste57867_20745 protein</fullName>
    </submittedName>
</protein>
<proteinExistence type="predicted"/>
<keyword evidence="2" id="KW-1133">Transmembrane helix</keyword>
<reference evidence="3" key="2">
    <citation type="submission" date="2019-06" db="EMBL/GenBank/DDBJ databases">
        <title>Genomics analysis of Aphanomyces spp. identifies a new class of oomycete effector associated with host adaptation.</title>
        <authorList>
            <person name="Gaulin E."/>
        </authorList>
    </citation>
    <scope>NUCLEOTIDE SEQUENCE</scope>
    <source>
        <strain evidence="3">CBS 578.67</strain>
    </source>
</reference>
<feature type="region of interest" description="Disordered" evidence="1">
    <location>
        <begin position="1"/>
        <end position="41"/>
    </location>
</feature>
<evidence type="ECO:0000256" key="2">
    <source>
        <dbReference type="SAM" id="Phobius"/>
    </source>
</evidence>
<dbReference type="PROSITE" id="PS51367">
    <property type="entry name" value="THAUMATIN_2"/>
    <property type="match status" value="1"/>
</dbReference>
<dbReference type="PANTHER" id="PTHR31737:SF2">
    <property type="entry name" value="PROTEIN TOS1"/>
    <property type="match status" value="1"/>
</dbReference>
<gene>
    <name evidence="4" type="primary">Aste57867_20745</name>
    <name evidence="3" type="ORF">As57867_020677</name>
    <name evidence="4" type="ORF">ASTE57867_20745</name>
</gene>
<dbReference type="EMBL" id="CAADRA010006931">
    <property type="protein sequence ID" value="VFT97424.1"/>
    <property type="molecule type" value="Genomic_DNA"/>
</dbReference>
<accession>A0A485LFP9</accession>
<evidence type="ECO:0000256" key="1">
    <source>
        <dbReference type="SAM" id="MobiDB-lite"/>
    </source>
</evidence>
<feature type="transmembrane region" description="Helical" evidence="2">
    <location>
        <begin position="115"/>
        <end position="133"/>
    </location>
</feature>
<evidence type="ECO:0000313" key="5">
    <source>
        <dbReference type="Proteomes" id="UP000332933"/>
    </source>
</evidence>
<name>A0A485LFP9_9STRA</name>
<evidence type="ECO:0000313" key="4">
    <source>
        <dbReference type="EMBL" id="VFT97424.1"/>
    </source>
</evidence>
<keyword evidence="2" id="KW-0812">Transmembrane</keyword>
<keyword evidence="2" id="KW-0472">Membrane</keyword>
<reference evidence="4 5" key="1">
    <citation type="submission" date="2019-03" db="EMBL/GenBank/DDBJ databases">
        <authorList>
            <person name="Gaulin E."/>
            <person name="Dumas B."/>
        </authorList>
    </citation>
    <scope>NUCLEOTIDE SEQUENCE [LARGE SCALE GENOMIC DNA]</scope>
    <source>
        <strain evidence="4">CBS 568.67</strain>
    </source>
</reference>
<organism evidence="4 5">
    <name type="scientific">Aphanomyces stellatus</name>
    <dbReference type="NCBI Taxonomy" id="120398"/>
    <lineage>
        <taxon>Eukaryota</taxon>
        <taxon>Sar</taxon>
        <taxon>Stramenopiles</taxon>
        <taxon>Oomycota</taxon>
        <taxon>Saprolegniomycetes</taxon>
        <taxon>Saprolegniales</taxon>
        <taxon>Verrucalvaceae</taxon>
        <taxon>Aphanomyces</taxon>
    </lineage>
</organism>
<dbReference type="InterPro" id="IPR001938">
    <property type="entry name" value="Thaumatin"/>
</dbReference>
<keyword evidence="5" id="KW-1185">Reference proteome</keyword>
<dbReference type="Gene3D" id="2.60.110.10">
    <property type="entry name" value="Thaumatin"/>
    <property type="match status" value="1"/>
</dbReference>
<dbReference type="SUPFAM" id="SSF49870">
    <property type="entry name" value="Osmotin, thaumatin-like protein"/>
    <property type="match status" value="1"/>
</dbReference>
<sequence>MAHDDEHVPDRIQITVPTPTHRGAAGDEDGSGGRHTDEHQGAWLFSPPSLAAMRSPRGGAVKSTSGSRRSSFFFVASTPPHARGKDTNPPARLQRLQHIPEDKTPGRRRRITTPYILLGSILVFGAIAVALLTTKHGTSGGDSSSLGNNNAADKGFTTTTTTMSPPIAAAPVTTSIPPTTTTAIVESKTMPLSEDTNSSGIGDGATVAWQKYKFYFVNECSIALNIYQKYTASSAADFCPLPMQSYGCAGNRSGTYFHTPSASIDQATLFEVTLNTPTGTHYDISIIPPGCHEEKSLAACKAVTGKVGFNLPMRVTVLHTACRTRDCPADGCTDAYNFPKDDVKTTGCQDPDAIYQVTFCPRLPLSS</sequence>